<dbReference type="SUPFAM" id="SSF101908">
    <property type="entry name" value="Putative isomerase YbhE"/>
    <property type="match status" value="1"/>
</dbReference>
<evidence type="ECO:0000313" key="2">
    <source>
        <dbReference type="Proteomes" id="UP000646484"/>
    </source>
</evidence>
<keyword evidence="2" id="KW-1185">Reference proteome</keyword>
<dbReference type="Gene3D" id="2.120.10.30">
    <property type="entry name" value="TolB, C-terminal domain"/>
    <property type="match status" value="1"/>
</dbReference>
<name>A0ABR7CZ58_9BACT</name>
<sequence length="390" mass="46085">MKSTLYITIAFIFIWGCKSTPKTTTTSLYTITPLEQATMANEFSRYIDSLEVVRLEVTPESFITHIKKILLSKNKEIIVLNSTGILVFDHNGKFIRKIGNRGRGPEEYMALRDICLSNDYQYLLALDYTNQIITYNLQDGKFIKRTIPEMDNLDERYLDFVEICPSGNNGFFLFCCNPPNISDFRQDFYCLIEFDKEGRFINKYLQRIDFIFPTHIITQSYKNEYIIRPLQGDNICYKIVDNKPEPFVTIDFKDKYIPQYYVHPKPGEGFPIQEYMHTNYYKLPIYIHNTSEYFYFGCCAPKAQETYFIFSLKEHKGLRWQSDPNEEDVFLFKAADSTFFYGVYNDYKDYSHQEQQMMKNTLKKYILEKTNISLINGEQNPAIIKIKFKI</sequence>
<protein>
    <submittedName>
        <fullName evidence="1">6-bladed beta-propeller</fullName>
    </submittedName>
</protein>
<dbReference type="EMBL" id="JACOOH010000003">
    <property type="protein sequence ID" value="MBC5620957.1"/>
    <property type="molecule type" value="Genomic_DNA"/>
</dbReference>
<accession>A0ABR7CZ58</accession>
<dbReference type="InterPro" id="IPR011042">
    <property type="entry name" value="6-blade_b-propeller_TolB-like"/>
</dbReference>
<organism evidence="1 2">
    <name type="scientific">Butyricimonas hominis</name>
    <dbReference type="NCBI Taxonomy" id="2763032"/>
    <lineage>
        <taxon>Bacteria</taxon>
        <taxon>Pseudomonadati</taxon>
        <taxon>Bacteroidota</taxon>
        <taxon>Bacteroidia</taxon>
        <taxon>Bacteroidales</taxon>
        <taxon>Odoribacteraceae</taxon>
        <taxon>Butyricimonas</taxon>
    </lineage>
</organism>
<comment type="caution">
    <text evidence="1">The sequence shown here is derived from an EMBL/GenBank/DDBJ whole genome shotgun (WGS) entry which is preliminary data.</text>
</comment>
<dbReference type="Pfam" id="PF17170">
    <property type="entry name" value="DUF5128"/>
    <property type="match status" value="1"/>
</dbReference>
<evidence type="ECO:0000313" key="1">
    <source>
        <dbReference type="EMBL" id="MBC5620957.1"/>
    </source>
</evidence>
<dbReference type="Proteomes" id="UP000646484">
    <property type="component" value="Unassembled WGS sequence"/>
</dbReference>
<reference evidence="1 2" key="1">
    <citation type="submission" date="2020-08" db="EMBL/GenBank/DDBJ databases">
        <title>Genome public.</title>
        <authorList>
            <person name="Liu C."/>
            <person name="Sun Q."/>
        </authorList>
    </citation>
    <scope>NUCLEOTIDE SEQUENCE [LARGE SCALE GENOMIC DNA]</scope>
    <source>
        <strain evidence="1 2">NSJ-56</strain>
    </source>
</reference>
<proteinExistence type="predicted"/>
<gene>
    <name evidence="1" type="ORF">H8S64_07595</name>
</gene>
<dbReference type="RefSeq" id="WP_186975605.1">
    <property type="nucleotide sequence ID" value="NZ_JACOOH010000003.1"/>
</dbReference>